<keyword evidence="3" id="KW-1185">Reference proteome</keyword>
<feature type="non-terminal residue" evidence="2">
    <location>
        <position position="1"/>
    </location>
</feature>
<feature type="compositionally biased region" description="Basic and acidic residues" evidence="1">
    <location>
        <begin position="102"/>
        <end position="115"/>
    </location>
</feature>
<feature type="region of interest" description="Disordered" evidence="1">
    <location>
        <begin position="102"/>
        <end position="222"/>
    </location>
</feature>
<organism evidence="2 3">
    <name type="scientific">Thalassiosira oceanica</name>
    <name type="common">Marine diatom</name>
    <dbReference type="NCBI Taxonomy" id="159749"/>
    <lineage>
        <taxon>Eukaryota</taxon>
        <taxon>Sar</taxon>
        <taxon>Stramenopiles</taxon>
        <taxon>Ochrophyta</taxon>
        <taxon>Bacillariophyta</taxon>
        <taxon>Coscinodiscophyceae</taxon>
        <taxon>Thalassiosirophycidae</taxon>
        <taxon>Thalassiosirales</taxon>
        <taxon>Thalassiosiraceae</taxon>
        <taxon>Thalassiosira</taxon>
    </lineage>
</organism>
<protein>
    <recommendedName>
        <fullName evidence="4">SET domain-containing protein</fullName>
    </recommendedName>
</protein>
<dbReference type="EMBL" id="AGNL01020024">
    <property type="protein sequence ID" value="EJK61418.1"/>
    <property type="molecule type" value="Genomic_DNA"/>
</dbReference>
<proteinExistence type="predicted"/>
<comment type="caution">
    <text evidence="2">The sequence shown here is derived from an EMBL/GenBank/DDBJ whole genome shotgun (WGS) entry which is preliminary data.</text>
</comment>
<evidence type="ECO:0000256" key="1">
    <source>
        <dbReference type="SAM" id="MobiDB-lite"/>
    </source>
</evidence>
<accession>K0S5L9</accession>
<name>K0S5L9_THAOC</name>
<reference evidence="2 3" key="1">
    <citation type="journal article" date="2012" name="Genome Biol.">
        <title>Genome and low-iron response of an oceanic diatom adapted to chronic iron limitation.</title>
        <authorList>
            <person name="Lommer M."/>
            <person name="Specht M."/>
            <person name="Roy A.S."/>
            <person name="Kraemer L."/>
            <person name="Andreson R."/>
            <person name="Gutowska M.A."/>
            <person name="Wolf J."/>
            <person name="Bergner S.V."/>
            <person name="Schilhabel M.B."/>
            <person name="Klostermeier U.C."/>
            <person name="Beiko R.G."/>
            <person name="Rosenstiel P."/>
            <person name="Hippler M."/>
            <person name="Laroche J."/>
        </authorList>
    </citation>
    <scope>NUCLEOTIDE SEQUENCE [LARGE SCALE GENOMIC DNA]</scope>
    <source>
        <strain evidence="2 3">CCMP1005</strain>
    </source>
</reference>
<sequence length="304" mass="33494">SPDAALAVLALDCREDETTVSLVLRRFKSSVAVDREVHPTLILREETSIERTVWLASSRGGEQGRAAPGRQRRRLRTLLRGSPPGARGGKWAEVRMRPASERYPSAERRVMDAESSRPVGLEESLCPGASGARGEQRGGGSGGKTARYRSKRGTKLAAFPSAARGRTTHLNDRDGPLGASGHRGGGTRRNQWGWPRDQSGRRYPAPANPRQEGPPTCGEKESRLGMSVGELVEMSSKIAIEYAVATDIGKGSEVYVDYGAGWDKSWRDFVQMHPYERAGYFWRERPLWKACIPRAGSICWFSNI</sequence>
<evidence type="ECO:0008006" key="4">
    <source>
        <dbReference type="Google" id="ProtNLM"/>
    </source>
</evidence>
<evidence type="ECO:0000313" key="3">
    <source>
        <dbReference type="Proteomes" id="UP000266841"/>
    </source>
</evidence>
<dbReference type="AlphaFoldDB" id="K0S5L9"/>
<gene>
    <name evidence="2" type="ORF">THAOC_18098</name>
</gene>
<dbReference type="Proteomes" id="UP000266841">
    <property type="component" value="Unassembled WGS sequence"/>
</dbReference>
<evidence type="ECO:0000313" key="2">
    <source>
        <dbReference type="EMBL" id="EJK61418.1"/>
    </source>
</evidence>